<comment type="similarity">
    <text evidence="2 5">Belongs to the CDI family. ICK/KRP subfamily.</text>
</comment>
<accession>A0ABR2ELN7</accession>
<feature type="region of interest" description="Disordered" evidence="6">
    <location>
        <begin position="136"/>
        <end position="166"/>
    </location>
</feature>
<evidence type="ECO:0000259" key="7">
    <source>
        <dbReference type="Pfam" id="PF02234"/>
    </source>
</evidence>
<keyword evidence="9" id="KW-1185">Reference proteome</keyword>
<feature type="domain" description="Cyclin-dependent kinase inhibitor" evidence="7">
    <location>
        <begin position="160"/>
        <end position="206"/>
    </location>
</feature>
<comment type="caution">
    <text evidence="8">The sequence shown here is derived from an EMBL/GenBank/DDBJ whole genome shotgun (WGS) entry which is preliminary data.</text>
</comment>
<protein>
    <recommendedName>
        <fullName evidence="5">Cyclin-dependent kinase inhibitor</fullName>
    </recommendedName>
</protein>
<reference evidence="8 9" key="1">
    <citation type="journal article" date="2024" name="G3 (Bethesda)">
        <title>Genome assembly of Hibiscus sabdariffa L. provides insights into metabolisms of medicinal natural products.</title>
        <authorList>
            <person name="Kim T."/>
        </authorList>
    </citation>
    <scope>NUCLEOTIDE SEQUENCE [LARGE SCALE GENOMIC DNA]</scope>
    <source>
        <strain evidence="8">TK-2024</strain>
        <tissue evidence="8">Old leaves</tissue>
    </source>
</reference>
<evidence type="ECO:0000256" key="5">
    <source>
        <dbReference type="PIRNR" id="PIRNR017811"/>
    </source>
</evidence>
<dbReference type="InterPro" id="IPR044275">
    <property type="entry name" value="KRP"/>
</dbReference>
<dbReference type="InterPro" id="IPR044898">
    <property type="entry name" value="CDI_dom_sf"/>
</dbReference>
<evidence type="ECO:0000256" key="1">
    <source>
        <dbReference type="ARBA" id="ARBA00004642"/>
    </source>
</evidence>
<dbReference type="InterPro" id="IPR003175">
    <property type="entry name" value="CDI_dom"/>
</dbReference>
<comment type="subcellular location">
    <subcellularLocation>
        <location evidence="1">Nucleus</location>
        <location evidence="1">Nucleoplasm</location>
    </subcellularLocation>
</comment>
<dbReference type="PANTHER" id="PTHR46776">
    <property type="entry name" value="CYCLIN-DEPENDENT KINASE INHIBITOR 4-RELATED"/>
    <property type="match status" value="1"/>
</dbReference>
<dbReference type="Pfam" id="PF02234">
    <property type="entry name" value="CDI"/>
    <property type="match status" value="1"/>
</dbReference>
<organism evidence="8 9">
    <name type="scientific">Hibiscus sabdariffa</name>
    <name type="common">roselle</name>
    <dbReference type="NCBI Taxonomy" id="183260"/>
    <lineage>
        <taxon>Eukaryota</taxon>
        <taxon>Viridiplantae</taxon>
        <taxon>Streptophyta</taxon>
        <taxon>Embryophyta</taxon>
        <taxon>Tracheophyta</taxon>
        <taxon>Spermatophyta</taxon>
        <taxon>Magnoliopsida</taxon>
        <taxon>eudicotyledons</taxon>
        <taxon>Gunneridae</taxon>
        <taxon>Pentapetalae</taxon>
        <taxon>rosids</taxon>
        <taxon>malvids</taxon>
        <taxon>Malvales</taxon>
        <taxon>Malvaceae</taxon>
        <taxon>Malvoideae</taxon>
        <taxon>Hibiscus</taxon>
    </lineage>
</organism>
<evidence type="ECO:0000256" key="6">
    <source>
        <dbReference type="SAM" id="MobiDB-lite"/>
    </source>
</evidence>
<keyword evidence="3 5" id="KW-0649">Protein kinase inhibitor</keyword>
<dbReference type="Proteomes" id="UP001472677">
    <property type="component" value="Unassembled WGS sequence"/>
</dbReference>
<dbReference type="PIRSF" id="PIRSF017811">
    <property type="entry name" value="CDK_inhib_pln"/>
    <property type="match status" value="1"/>
</dbReference>
<keyword evidence="4" id="KW-0131">Cell cycle</keyword>
<proteinExistence type="inferred from homology"/>
<dbReference type="EMBL" id="JBBPBM010000012">
    <property type="protein sequence ID" value="KAK8562915.1"/>
    <property type="molecule type" value="Genomic_DNA"/>
</dbReference>
<gene>
    <name evidence="8" type="ORF">V6N12_010979</name>
</gene>
<name>A0ABR2ELN7_9ROSI</name>
<evidence type="ECO:0000313" key="9">
    <source>
        <dbReference type="Proteomes" id="UP001472677"/>
    </source>
</evidence>
<evidence type="ECO:0000256" key="3">
    <source>
        <dbReference type="ARBA" id="ARBA00023013"/>
    </source>
</evidence>
<evidence type="ECO:0000256" key="4">
    <source>
        <dbReference type="ARBA" id="ARBA00023306"/>
    </source>
</evidence>
<evidence type="ECO:0000256" key="2">
    <source>
        <dbReference type="ARBA" id="ARBA00010274"/>
    </source>
</evidence>
<dbReference type="Gene3D" id="4.10.365.10">
    <property type="entry name" value="p27"/>
    <property type="match status" value="1"/>
</dbReference>
<evidence type="ECO:0000313" key="8">
    <source>
        <dbReference type="EMBL" id="KAK8562915.1"/>
    </source>
</evidence>
<sequence>MRSCKPSAETAEMEVANTPFLLSKRRNSTVDSREFQELQLTSPAIELGQPCFLSNSLNEAIIAAATSSSSGVVLAAGGDDKSSELCSGVSSFSHCSSNNESSFVKDSLRFKDLEVKSFETEISTCININKFRETSEFSEDSEEMEPPEKNPPPSKPKQQLETPSQEEIEEFFSVAEKYEQKRFVEKYNYDPVKDMPVDGRYQWVRLKP</sequence>
<feature type="compositionally biased region" description="Acidic residues" evidence="6">
    <location>
        <begin position="136"/>
        <end position="145"/>
    </location>
</feature>